<proteinExistence type="predicted"/>
<feature type="non-terminal residue" evidence="1">
    <location>
        <position position="1"/>
    </location>
</feature>
<feature type="non-terminal residue" evidence="1">
    <location>
        <position position="125"/>
    </location>
</feature>
<gene>
    <name evidence="1" type="ORF">S01H4_64557</name>
</gene>
<accession>X1E314</accession>
<organism evidence="1">
    <name type="scientific">marine sediment metagenome</name>
    <dbReference type="NCBI Taxonomy" id="412755"/>
    <lineage>
        <taxon>unclassified sequences</taxon>
        <taxon>metagenomes</taxon>
        <taxon>ecological metagenomes</taxon>
    </lineage>
</organism>
<reference evidence="1" key="1">
    <citation type="journal article" date="2014" name="Front. Microbiol.">
        <title>High frequency of phylogenetically diverse reductive dehalogenase-homologous genes in deep subseafloor sedimentary metagenomes.</title>
        <authorList>
            <person name="Kawai M."/>
            <person name="Futagami T."/>
            <person name="Toyoda A."/>
            <person name="Takaki Y."/>
            <person name="Nishi S."/>
            <person name="Hori S."/>
            <person name="Arai W."/>
            <person name="Tsubouchi T."/>
            <person name="Morono Y."/>
            <person name="Uchiyama I."/>
            <person name="Ito T."/>
            <person name="Fujiyama A."/>
            <person name="Inagaki F."/>
            <person name="Takami H."/>
        </authorList>
    </citation>
    <scope>NUCLEOTIDE SEQUENCE</scope>
    <source>
        <strain evidence="1">Expedition CK06-06</strain>
    </source>
</reference>
<sequence>NGFDPGEIFTWRVWQQSTQQEFTIVESYLPVGSVGGLITHTNTYANDGVSSLASIDSCKTQNISINSGWNMISSFIIPDNPDMLAVIDDISSSILLVKNAAGQTAIPAFGINVIGNWNITEGYKV</sequence>
<evidence type="ECO:0000313" key="1">
    <source>
        <dbReference type="EMBL" id="GAH11559.1"/>
    </source>
</evidence>
<name>X1E314_9ZZZZ</name>
<comment type="caution">
    <text evidence="1">The sequence shown here is derived from an EMBL/GenBank/DDBJ whole genome shotgun (WGS) entry which is preliminary data.</text>
</comment>
<dbReference type="AlphaFoldDB" id="X1E314"/>
<protein>
    <submittedName>
        <fullName evidence="1">Uncharacterized protein</fullName>
    </submittedName>
</protein>
<dbReference type="EMBL" id="BART01039193">
    <property type="protein sequence ID" value="GAH11559.1"/>
    <property type="molecule type" value="Genomic_DNA"/>
</dbReference>